<feature type="compositionally biased region" description="Low complexity" evidence="1">
    <location>
        <begin position="1146"/>
        <end position="1188"/>
    </location>
</feature>
<feature type="compositionally biased region" description="Low complexity" evidence="1">
    <location>
        <begin position="399"/>
        <end position="418"/>
    </location>
</feature>
<feature type="region of interest" description="Disordered" evidence="1">
    <location>
        <begin position="900"/>
        <end position="1083"/>
    </location>
</feature>
<feature type="region of interest" description="Disordered" evidence="1">
    <location>
        <begin position="507"/>
        <end position="526"/>
    </location>
</feature>
<feature type="compositionally biased region" description="Low complexity" evidence="1">
    <location>
        <begin position="1098"/>
        <end position="1139"/>
    </location>
</feature>
<feature type="region of interest" description="Disordered" evidence="1">
    <location>
        <begin position="103"/>
        <end position="377"/>
    </location>
</feature>
<feature type="compositionally biased region" description="Low complexity" evidence="1">
    <location>
        <begin position="1252"/>
        <end position="1284"/>
    </location>
</feature>
<sequence length="1434" mass="145664">MSDLPTSPRTALFGAHRPASNPRLHAISKPYVRPASFSEVLAGPSNGGFHTSPTKSPAKPLPTTRPALPKSSSVSSLPRSGSDSSLFSGLRSMLSRPLAWLATPSRAQPAPTPHGTKRDSLLSFGQDLEDPESPSDRRQGKRVRRFSPPRGDYEPSHMSVEGRAVTGFMIPPLPPHVRLEPKSQTEKASSSTTNFSRPLPSSRSMPYLDPPSGLLSSPARNTRNAAKGALTRSRRIELAGLGDDEDSVGEPEREKSPWSPWKERQAAASIKAATPPGRRGTPTKERDSRDYTLPSLSPFKPRHAPSPLRQTGSLSGLTRSATTANLQRASSVVSDVSLGRGSARGLGRSGSMLFTSVNGDREPDEDRMSVDADGEHGREGSVLDWFMRDRWGSREREPGSPASAAASRRLGSLAPSSANPAIRKGQLVWNGDKGFVRESELRAAEQPKPVPSNEAERILFALESMRKTPLTEARSSTSFSSDFGLPPELVGSSSRQLRKAINVPLATAQAGESAKRRRDRDRLGEDYNVMISPYGRRRQVDSAVAEARSQARARSTTSDMDVDYRPPSRSPTASADERSERSSQASEFSERTPSEMALSPGHTPRRSSRLKRSEPPAEEEATPKARKTRGKAPPSVKKAAIETTTPKETPRRTRKATAEKATSPIPTVPVPTITQTAPSPGERKDREVSSYQPRADGEVVRGSSLRARSALTKRTHTASASYHGSREVSPSTGRFSAKEEDLPPMEDLEQAKISFSGANFSQFGPLPSAPSPTPASAEAPTANGPSSKATQSSLAVPSAGRGPLSRLSASRPRASSPLASGKSIVAAPESPPSAAPAATAPPAAPAPARIPAVAPVPTENGFGFFPLSASGPASGTTTPSKLPPASLFAGIGESKAEPKKSFGLGLGKPPGAAAGNEAGVVPDFFGEESQPASGTATPVPAPSFTFGTAKPAEPTGTTPAPAAPAAPAAPGFSFGAQTNGVQKPAAQPATTGFSFGATKPAEPAAAAPPSTFSFGSAKPADAPQPSLTFGGPSPGTATPSTEKPAEPSKTSFSFGAPSTPAPGADKPAEAPKPSFSFGAPAAVGPKSAEVAKPAFTFGAPSSSATAAAKPTETPQPAFSFGAASTPSSAPSAPPAAAGSSFGGFTFGKTAEAPKSAEAPKESTFGSTSSTGFTFGSSSTAPSSGFGAAKPNGAAEPAKSGTFTFGAPAAESAKASPFGSAPSSPAPTSTPAFSFGQSSTAAPQANGTTSGFTFGAPASSSGTSGFGTSAAAASPAASKPASTFTFGASSNAPSPGFGTSAPAANPFASSQPAQPAQPAAAAAPSPAPAPSGGFSFTFGQGANTSAGAAPGSTPFTFGGAPSAAPAPTTPTAAPSASFAFGASAPSQPSFGFGQTTTPSAAPPSGAFTFGAPAGGGMASGEVARLRASAVLDLEA</sequence>
<feature type="compositionally biased region" description="Low complexity" evidence="1">
    <location>
        <begin position="1000"/>
        <end position="1009"/>
    </location>
</feature>
<name>A0A427Y285_9TREE</name>
<feature type="compositionally biased region" description="Low complexity" evidence="1">
    <location>
        <begin position="659"/>
        <end position="678"/>
    </location>
</feature>
<proteinExistence type="predicted"/>
<feature type="compositionally biased region" description="Low complexity" evidence="1">
    <location>
        <begin position="1401"/>
        <end position="1410"/>
    </location>
</feature>
<dbReference type="STRING" id="1890683.A0A427Y285"/>
<feature type="compositionally biased region" description="Low complexity" evidence="1">
    <location>
        <begin position="800"/>
        <end position="821"/>
    </location>
</feature>
<feature type="compositionally biased region" description="Low complexity" evidence="1">
    <location>
        <begin position="68"/>
        <end position="88"/>
    </location>
</feature>
<feature type="compositionally biased region" description="Polar residues" evidence="1">
    <location>
        <begin position="717"/>
        <end position="734"/>
    </location>
</feature>
<dbReference type="Proteomes" id="UP000279259">
    <property type="component" value="Unassembled WGS sequence"/>
</dbReference>
<feature type="region of interest" description="Disordered" evidence="1">
    <location>
        <begin position="1"/>
        <end position="24"/>
    </location>
</feature>
<feature type="compositionally biased region" description="Polar residues" evidence="1">
    <location>
        <begin position="783"/>
        <end position="795"/>
    </location>
</feature>
<feature type="region of interest" description="Disordered" evidence="1">
    <location>
        <begin position="392"/>
        <end position="425"/>
    </location>
</feature>
<feature type="compositionally biased region" description="Low complexity" evidence="1">
    <location>
        <begin position="947"/>
        <end position="971"/>
    </location>
</feature>
<feature type="compositionally biased region" description="Low complexity" evidence="1">
    <location>
        <begin position="1353"/>
        <end position="1385"/>
    </location>
</feature>
<feature type="compositionally biased region" description="Polar residues" evidence="1">
    <location>
        <begin position="308"/>
        <end position="334"/>
    </location>
</feature>
<reference evidence="2 3" key="1">
    <citation type="submission" date="2018-11" db="EMBL/GenBank/DDBJ databases">
        <title>Genome sequence of Saitozyma podzolica DSM 27192.</title>
        <authorList>
            <person name="Aliyu H."/>
            <person name="Gorte O."/>
            <person name="Ochsenreither K."/>
        </authorList>
    </citation>
    <scope>NUCLEOTIDE SEQUENCE [LARGE SCALE GENOMIC DNA]</scope>
    <source>
        <strain evidence="2 3">DSM 27192</strain>
    </source>
</reference>
<feature type="compositionally biased region" description="Polar residues" evidence="1">
    <location>
        <begin position="1235"/>
        <end position="1251"/>
    </location>
</feature>
<feature type="compositionally biased region" description="Basic and acidic residues" evidence="1">
    <location>
        <begin position="250"/>
        <end position="265"/>
    </location>
</feature>
<feature type="compositionally biased region" description="Polar residues" evidence="1">
    <location>
        <begin position="214"/>
        <end position="224"/>
    </location>
</feature>
<feature type="region of interest" description="Disordered" evidence="1">
    <location>
        <begin position="38"/>
        <end position="88"/>
    </location>
</feature>
<keyword evidence="3" id="KW-1185">Reference proteome</keyword>
<feature type="region of interest" description="Disordered" evidence="1">
    <location>
        <begin position="1098"/>
        <end position="1414"/>
    </location>
</feature>
<feature type="compositionally biased region" description="Low complexity" evidence="1">
    <location>
        <begin position="1299"/>
        <end position="1323"/>
    </location>
</feature>
<evidence type="ECO:0000256" key="1">
    <source>
        <dbReference type="SAM" id="MobiDB-lite"/>
    </source>
</evidence>
<protein>
    <submittedName>
        <fullName evidence="2">Uncharacterized protein</fullName>
    </submittedName>
</protein>
<feature type="compositionally biased region" description="Low complexity" evidence="1">
    <location>
        <begin position="835"/>
        <end position="852"/>
    </location>
</feature>
<dbReference type="OrthoDB" id="185618at2759"/>
<gene>
    <name evidence="2" type="ORF">EHS25_005051</name>
</gene>
<feature type="compositionally biased region" description="Basic and acidic residues" evidence="1">
    <location>
        <begin position="359"/>
        <end position="377"/>
    </location>
</feature>
<accession>A0A427Y285</accession>
<comment type="caution">
    <text evidence="2">The sequence shown here is derived from an EMBL/GenBank/DDBJ whole genome shotgun (WGS) entry which is preliminary data.</text>
</comment>
<evidence type="ECO:0000313" key="2">
    <source>
        <dbReference type="EMBL" id="RSH85244.1"/>
    </source>
</evidence>
<feature type="compositionally biased region" description="Low complexity" evidence="1">
    <location>
        <begin position="1211"/>
        <end position="1234"/>
    </location>
</feature>
<feature type="compositionally biased region" description="Polar residues" evidence="1">
    <location>
        <begin position="186"/>
        <end position="204"/>
    </location>
</feature>
<organism evidence="2 3">
    <name type="scientific">Saitozyma podzolica</name>
    <dbReference type="NCBI Taxonomy" id="1890683"/>
    <lineage>
        <taxon>Eukaryota</taxon>
        <taxon>Fungi</taxon>
        <taxon>Dikarya</taxon>
        <taxon>Basidiomycota</taxon>
        <taxon>Agaricomycotina</taxon>
        <taxon>Tremellomycetes</taxon>
        <taxon>Tremellales</taxon>
        <taxon>Trimorphomycetaceae</taxon>
        <taxon>Saitozyma</taxon>
    </lineage>
</organism>
<feature type="compositionally biased region" description="Polar residues" evidence="1">
    <location>
        <begin position="1336"/>
        <end position="1345"/>
    </location>
</feature>
<feature type="region of interest" description="Disordered" evidence="1">
    <location>
        <begin position="538"/>
        <end position="852"/>
    </location>
</feature>
<evidence type="ECO:0000313" key="3">
    <source>
        <dbReference type="Proteomes" id="UP000279259"/>
    </source>
</evidence>
<dbReference type="EMBL" id="RSCD01000021">
    <property type="protein sequence ID" value="RSH85244.1"/>
    <property type="molecule type" value="Genomic_DNA"/>
</dbReference>
<feature type="compositionally biased region" description="Polar residues" evidence="1">
    <location>
        <begin position="1386"/>
        <end position="1398"/>
    </location>
</feature>